<accession>A0A834EYQ2</accession>
<gene>
    <name evidence="3" type="ORF">FQA47_013523</name>
</gene>
<evidence type="ECO:0008006" key="5">
    <source>
        <dbReference type="Google" id="ProtNLM"/>
    </source>
</evidence>
<evidence type="ECO:0000256" key="2">
    <source>
        <dbReference type="ARBA" id="ARBA00022840"/>
    </source>
</evidence>
<protein>
    <recommendedName>
        <fullName evidence="5">Kinesin motor domain-containing protein</fullName>
    </recommendedName>
</protein>
<dbReference type="AlphaFoldDB" id="A0A834EYQ2"/>
<keyword evidence="2" id="KW-0067">ATP-binding</keyword>
<dbReference type="InterPro" id="IPR027417">
    <property type="entry name" value="P-loop_NTPase"/>
</dbReference>
<dbReference type="EMBL" id="WKFB01001200">
    <property type="protein sequence ID" value="KAF6714846.1"/>
    <property type="molecule type" value="Genomic_DNA"/>
</dbReference>
<evidence type="ECO:0000313" key="4">
    <source>
        <dbReference type="Proteomes" id="UP000646548"/>
    </source>
</evidence>
<name>A0A834EYQ2_ORYME</name>
<comment type="caution">
    <text evidence="3">The sequence shown here is derived from an EMBL/GenBank/DDBJ whole genome shotgun (WGS) entry which is preliminary data.</text>
</comment>
<dbReference type="InterPro" id="IPR036961">
    <property type="entry name" value="Kinesin_motor_dom_sf"/>
</dbReference>
<dbReference type="GO" id="GO:0005524">
    <property type="term" value="F:ATP binding"/>
    <property type="evidence" value="ECO:0007669"/>
    <property type="project" value="UniProtKB-KW"/>
</dbReference>
<dbReference type="Proteomes" id="UP000646548">
    <property type="component" value="Unassembled WGS sequence"/>
</dbReference>
<dbReference type="SUPFAM" id="SSF52540">
    <property type="entry name" value="P-loop containing nucleoside triphosphate hydrolases"/>
    <property type="match status" value="1"/>
</dbReference>
<reference evidence="3" key="1">
    <citation type="journal article" name="BMC Genomics">
        <title>Long-read sequencing and de novo genome assembly of marine medaka (Oryzias melastigma).</title>
        <authorList>
            <person name="Liang P."/>
            <person name="Saqib H.S.A."/>
            <person name="Ni X."/>
            <person name="Shen Y."/>
        </authorList>
    </citation>
    <scope>NUCLEOTIDE SEQUENCE</scope>
    <source>
        <strain evidence="3">Bigg-433</strain>
    </source>
</reference>
<evidence type="ECO:0000313" key="3">
    <source>
        <dbReference type="EMBL" id="KAF6714846.1"/>
    </source>
</evidence>
<evidence type="ECO:0000256" key="1">
    <source>
        <dbReference type="ARBA" id="ARBA00022741"/>
    </source>
</evidence>
<organism evidence="3 4">
    <name type="scientific">Oryzias melastigma</name>
    <name type="common">Marine medaka</name>
    <dbReference type="NCBI Taxonomy" id="30732"/>
    <lineage>
        <taxon>Eukaryota</taxon>
        <taxon>Metazoa</taxon>
        <taxon>Chordata</taxon>
        <taxon>Craniata</taxon>
        <taxon>Vertebrata</taxon>
        <taxon>Euteleostomi</taxon>
        <taxon>Actinopterygii</taxon>
        <taxon>Neopterygii</taxon>
        <taxon>Teleostei</taxon>
        <taxon>Neoteleostei</taxon>
        <taxon>Acanthomorphata</taxon>
        <taxon>Ovalentaria</taxon>
        <taxon>Atherinomorphae</taxon>
        <taxon>Beloniformes</taxon>
        <taxon>Adrianichthyidae</taxon>
        <taxon>Oryziinae</taxon>
        <taxon>Oryzias</taxon>
    </lineage>
</organism>
<dbReference type="Gene3D" id="3.40.850.10">
    <property type="entry name" value="Kinesin motor domain"/>
    <property type="match status" value="1"/>
</dbReference>
<proteinExistence type="predicted"/>
<sequence length="160" mass="17793">MNTNAPIDEEAEKVKVELVLIANSENLIITEEGCGVEYKPAKAEEKKSFSFDKAVTTENIELLHSALLQTLTESMLSGFNASLLTCGASTEMVQALNHHSLLRKILINIFSCMSSREAEDFFVSVSFLQFFPDGNTVDLFNHNNQTLDPLKHPVLGRCRT</sequence>
<keyword evidence="1" id="KW-0547">Nucleotide-binding</keyword>